<dbReference type="EMBL" id="BPVZ01000029">
    <property type="protein sequence ID" value="GKV08934.1"/>
    <property type="molecule type" value="Genomic_DNA"/>
</dbReference>
<evidence type="ECO:0000256" key="2">
    <source>
        <dbReference type="SAM" id="Phobius"/>
    </source>
</evidence>
<dbReference type="PANTHER" id="PTHR22835">
    <property type="entry name" value="ZINC FINGER FYVE DOMAIN CONTAINING PROTEIN"/>
    <property type="match status" value="1"/>
</dbReference>
<keyword evidence="2" id="KW-1133">Transmembrane helix</keyword>
<feature type="transmembrane region" description="Helical" evidence="2">
    <location>
        <begin position="88"/>
        <end position="112"/>
    </location>
</feature>
<feature type="signal peptide" evidence="3">
    <location>
        <begin position="1"/>
        <end position="24"/>
    </location>
</feature>
<accession>A0AAV5J2Y1</accession>
<evidence type="ECO:0008006" key="6">
    <source>
        <dbReference type="Google" id="ProtNLM"/>
    </source>
</evidence>
<feature type="chain" id="PRO_5043528869" description="GDSL esterase/lipase" evidence="3">
    <location>
        <begin position="25"/>
        <end position="151"/>
    </location>
</feature>
<evidence type="ECO:0000256" key="3">
    <source>
        <dbReference type="SAM" id="SignalP"/>
    </source>
</evidence>
<gene>
    <name evidence="4" type="ORF">SLEP1_g20504</name>
</gene>
<proteinExistence type="inferred from homology"/>
<organism evidence="4 5">
    <name type="scientific">Rubroshorea leprosula</name>
    <dbReference type="NCBI Taxonomy" id="152421"/>
    <lineage>
        <taxon>Eukaryota</taxon>
        <taxon>Viridiplantae</taxon>
        <taxon>Streptophyta</taxon>
        <taxon>Embryophyta</taxon>
        <taxon>Tracheophyta</taxon>
        <taxon>Spermatophyta</taxon>
        <taxon>Magnoliopsida</taxon>
        <taxon>eudicotyledons</taxon>
        <taxon>Gunneridae</taxon>
        <taxon>Pentapetalae</taxon>
        <taxon>rosids</taxon>
        <taxon>malvids</taxon>
        <taxon>Malvales</taxon>
        <taxon>Dipterocarpaceae</taxon>
        <taxon>Rubroshorea</taxon>
    </lineage>
</organism>
<name>A0AAV5J2Y1_9ROSI</name>
<dbReference type="InterPro" id="IPR036514">
    <property type="entry name" value="SGNH_hydro_sf"/>
</dbReference>
<dbReference type="Proteomes" id="UP001054252">
    <property type="component" value="Unassembled WGS sequence"/>
</dbReference>
<dbReference type="Gene3D" id="3.40.50.1110">
    <property type="entry name" value="SGNH hydrolase"/>
    <property type="match status" value="1"/>
</dbReference>
<evidence type="ECO:0000313" key="5">
    <source>
        <dbReference type="Proteomes" id="UP001054252"/>
    </source>
</evidence>
<reference evidence="4 5" key="1">
    <citation type="journal article" date="2021" name="Commun. Biol.">
        <title>The genome of Shorea leprosula (Dipterocarpaceae) highlights the ecological relevance of drought in aseasonal tropical rainforests.</title>
        <authorList>
            <person name="Ng K.K.S."/>
            <person name="Kobayashi M.J."/>
            <person name="Fawcett J.A."/>
            <person name="Hatakeyama M."/>
            <person name="Paape T."/>
            <person name="Ng C.H."/>
            <person name="Ang C.C."/>
            <person name="Tnah L.H."/>
            <person name="Lee C.T."/>
            <person name="Nishiyama T."/>
            <person name="Sese J."/>
            <person name="O'Brien M.J."/>
            <person name="Copetti D."/>
            <person name="Mohd Noor M.I."/>
            <person name="Ong R.C."/>
            <person name="Putra M."/>
            <person name="Sireger I.Z."/>
            <person name="Indrioko S."/>
            <person name="Kosugi Y."/>
            <person name="Izuno A."/>
            <person name="Isagi Y."/>
            <person name="Lee S.L."/>
            <person name="Shimizu K.K."/>
        </authorList>
    </citation>
    <scope>NUCLEOTIDE SEQUENCE [LARGE SCALE GENOMIC DNA]</scope>
    <source>
        <strain evidence="4">214</strain>
    </source>
</reference>
<evidence type="ECO:0000313" key="4">
    <source>
        <dbReference type="EMBL" id="GKV08934.1"/>
    </source>
</evidence>
<evidence type="ECO:0000256" key="1">
    <source>
        <dbReference type="ARBA" id="ARBA00008668"/>
    </source>
</evidence>
<keyword evidence="2" id="KW-0812">Transmembrane</keyword>
<dbReference type="PANTHER" id="PTHR22835:SF536">
    <property type="entry name" value="OS05G0401000 PROTEIN"/>
    <property type="match status" value="1"/>
</dbReference>
<keyword evidence="5" id="KW-1185">Reference proteome</keyword>
<keyword evidence="3" id="KW-0732">Signal</keyword>
<sequence length="151" mass="16615">MTTTKSSLIQILNLSILCFTISTSIDFNYPTVFNFGDSNSDTGELVAGLGVRLDPPYGQTYFEIPSGRFCDGRLIVDFLRRPLAERGVLGALAFCTLRPTLSLLLGHVILVAKRLLFKAETSLRGPMKGEVLAGECKRRVPLVLLLTEMSF</sequence>
<protein>
    <recommendedName>
        <fullName evidence="6">GDSL esterase/lipase</fullName>
    </recommendedName>
</protein>
<comment type="caution">
    <text evidence="4">The sequence shown here is derived from an EMBL/GenBank/DDBJ whole genome shotgun (WGS) entry which is preliminary data.</text>
</comment>
<comment type="similarity">
    <text evidence="1">Belongs to the 'GDSL' lipolytic enzyme family.</text>
</comment>
<dbReference type="AlphaFoldDB" id="A0AAV5J2Y1"/>
<keyword evidence="2" id="KW-0472">Membrane</keyword>